<dbReference type="InterPro" id="IPR009061">
    <property type="entry name" value="DNA-bd_dom_put_sf"/>
</dbReference>
<gene>
    <name evidence="2" type="ORF">SAMN05421789_10739</name>
</gene>
<name>A0A1N7M2I5_9FLAO</name>
<dbReference type="AlphaFoldDB" id="A0A1N7M2I5"/>
<dbReference type="Pfam" id="PF12728">
    <property type="entry name" value="HTH_17"/>
    <property type="match status" value="1"/>
</dbReference>
<evidence type="ECO:0000313" key="2">
    <source>
        <dbReference type="EMBL" id="SIS80288.1"/>
    </source>
</evidence>
<evidence type="ECO:0000259" key="1">
    <source>
        <dbReference type="Pfam" id="PF12728"/>
    </source>
</evidence>
<dbReference type="InterPro" id="IPR041657">
    <property type="entry name" value="HTH_17"/>
</dbReference>
<proteinExistence type="predicted"/>
<keyword evidence="3" id="KW-1185">Reference proteome</keyword>
<accession>A0A1N7M2I5</accession>
<sequence>MKKAEENPMNSEYTQQILDMLQVIFGYVKKVVENDLIYYDNADLKRMFHISDSTLHRLRKQGVIEYIKIGGKYFYRKSFIDSAFIK</sequence>
<reference evidence="3" key="1">
    <citation type="submission" date="2017-01" db="EMBL/GenBank/DDBJ databases">
        <authorList>
            <person name="Varghese N."/>
            <person name="Submissions S."/>
        </authorList>
    </citation>
    <scope>NUCLEOTIDE SEQUENCE [LARGE SCALE GENOMIC DNA]</scope>
    <source>
        <strain evidence="3">DSM 23145</strain>
    </source>
</reference>
<dbReference type="Proteomes" id="UP000185839">
    <property type="component" value="Unassembled WGS sequence"/>
</dbReference>
<organism evidence="2 3">
    <name type="scientific">Kaistella chaponensis</name>
    <dbReference type="NCBI Taxonomy" id="713588"/>
    <lineage>
        <taxon>Bacteria</taxon>
        <taxon>Pseudomonadati</taxon>
        <taxon>Bacteroidota</taxon>
        <taxon>Flavobacteriia</taxon>
        <taxon>Flavobacteriales</taxon>
        <taxon>Weeksellaceae</taxon>
        <taxon>Chryseobacterium group</taxon>
        <taxon>Kaistella</taxon>
    </lineage>
</organism>
<dbReference type="PANTHER" id="PTHR34585">
    <property type="match status" value="1"/>
</dbReference>
<protein>
    <submittedName>
        <fullName evidence="2">Helix-turn-helix domain-containing protein</fullName>
    </submittedName>
</protein>
<feature type="domain" description="Helix-turn-helix" evidence="1">
    <location>
        <begin position="38"/>
        <end position="78"/>
    </location>
</feature>
<dbReference type="SUPFAM" id="SSF46955">
    <property type="entry name" value="Putative DNA-binding domain"/>
    <property type="match status" value="1"/>
</dbReference>
<dbReference type="OrthoDB" id="1028470at2"/>
<dbReference type="PANTHER" id="PTHR34585:SF22">
    <property type="entry name" value="HELIX-TURN-HELIX DOMAIN-CONTAINING PROTEIN"/>
    <property type="match status" value="1"/>
</dbReference>
<dbReference type="EMBL" id="FTOI01000007">
    <property type="protein sequence ID" value="SIS80288.1"/>
    <property type="molecule type" value="Genomic_DNA"/>
</dbReference>
<dbReference type="RefSeq" id="WP_076387068.1">
    <property type="nucleotide sequence ID" value="NZ_FTOI01000007.1"/>
</dbReference>
<evidence type="ECO:0000313" key="3">
    <source>
        <dbReference type="Proteomes" id="UP000185839"/>
    </source>
</evidence>